<feature type="transmembrane region" description="Helical" evidence="1">
    <location>
        <begin position="31"/>
        <end position="56"/>
    </location>
</feature>
<sequence length="293" mass="34996">MYSNLSTFDNFSILLELNRNKELRKKTKPQGLFLLNIFNVFIFFGVLLFDIIYYYISAKKALSDDFGKNSKVFLLIKLTILFVFYLFNIFLIGTLLHKKLDLLREENIQYLNSKGYYLIYCYLNNKKINRINFLNKIFNTTIWIYYLSLEIMTFSNTKLHLDNIRVLNTFAIIFLVKLFVNFVSPFILYGKIFETNSKCKLNSTIGNFVSILWIYIYFWFYGTLFVLFNYLTIYFSGSSMLFVSLIYASLFTLPFFYFAKIISLLVLYRKEQSKLKYLFIFLPLFIFPLPSIK</sequence>
<feature type="transmembrane region" description="Helical" evidence="1">
    <location>
        <begin position="166"/>
        <end position="190"/>
    </location>
</feature>
<feature type="transmembrane region" description="Helical" evidence="1">
    <location>
        <begin position="211"/>
        <end position="235"/>
    </location>
</feature>
<proteinExistence type="predicted"/>
<dbReference type="AlphaFoldDB" id="A0A4P1QG43"/>
<organism evidence="2 3">
    <name type="scientific">Metamycoplasma hyosynoviae</name>
    <dbReference type="NCBI Taxonomy" id="29559"/>
    <lineage>
        <taxon>Bacteria</taxon>
        <taxon>Bacillati</taxon>
        <taxon>Mycoplasmatota</taxon>
        <taxon>Mycoplasmoidales</taxon>
        <taxon>Metamycoplasmataceae</taxon>
        <taxon>Metamycoplasma</taxon>
    </lineage>
</organism>
<evidence type="ECO:0000313" key="2">
    <source>
        <dbReference type="EMBL" id="ASI53854.1"/>
    </source>
</evidence>
<dbReference type="EMBL" id="CP008748">
    <property type="protein sequence ID" value="ASI53854.1"/>
    <property type="molecule type" value="Genomic_DNA"/>
</dbReference>
<reference evidence="2 3" key="1">
    <citation type="submission" date="2014-06" db="EMBL/GenBank/DDBJ databases">
        <title>The Whole Genome Sequence of Mycoplasma hyosynoviae strain ATCC 27095.</title>
        <authorList>
            <person name="Calcutt M.J."/>
            <person name="Foecking M.F."/>
        </authorList>
    </citation>
    <scope>NUCLEOTIDE SEQUENCE [LARGE SCALE GENOMIC DNA]</scope>
    <source>
        <strain evidence="2 3">M60</strain>
    </source>
</reference>
<accession>A0A4P1QG43</accession>
<evidence type="ECO:0000256" key="1">
    <source>
        <dbReference type="SAM" id="Phobius"/>
    </source>
</evidence>
<dbReference type="KEGG" id="mhyv:MHSN_01385"/>
<feature type="transmembrane region" description="Helical" evidence="1">
    <location>
        <begin position="241"/>
        <end position="268"/>
    </location>
</feature>
<keyword evidence="1" id="KW-1133">Transmembrane helix</keyword>
<dbReference type="Proteomes" id="UP000264882">
    <property type="component" value="Chromosome"/>
</dbReference>
<feature type="transmembrane region" description="Helical" evidence="1">
    <location>
        <begin position="76"/>
        <end position="96"/>
    </location>
</feature>
<feature type="transmembrane region" description="Helical" evidence="1">
    <location>
        <begin position="275"/>
        <end position="292"/>
    </location>
</feature>
<protein>
    <recommendedName>
        <fullName evidence="4">Transmembrane protein</fullName>
    </recommendedName>
</protein>
<evidence type="ECO:0000313" key="3">
    <source>
        <dbReference type="Proteomes" id="UP000264882"/>
    </source>
</evidence>
<keyword evidence="3" id="KW-1185">Reference proteome</keyword>
<keyword evidence="1" id="KW-0812">Transmembrane</keyword>
<feature type="transmembrane region" description="Helical" evidence="1">
    <location>
        <begin position="133"/>
        <end position="154"/>
    </location>
</feature>
<name>A0A4P1QG43_9BACT</name>
<keyword evidence="1" id="KW-0472">Membrane</keyword>
<evidence type="ECO:0008006" key="4">
    <source>
        <dbReference type="Google" id="ProtNLM"/>
    </source>
</evidence>
<dbReference type="RefSeq" id="WP_119863787.1">
    <property type="nucleotide sequence ID" value="NZ_CP008748.1"/>
</dbReference>
<gene>
    <name evidence="2" type="ORF">MHSN_01385</name>
</gene>